<dbReference type="InterPro" id="IPR007324">
    <property type="entry name" value="Sugar-bd_dom_put"/>
</dbReference>
<sequence length="323" mass="34679">MLKSIQEEMFMAQAPGPGRQVQIAYIATQHYLQNKTRVEIANETGLSRFKVGRLLDEAMSSGIVRIDIQSPSGVRLDLSVQLKERFALQHSIVVDVPSEADDVLQAKLGATAGDLLSEILTDNDVLGLTSGRTLSAMARSLSSLPKCDVVQLAGVAGPIQETGLEIMRRISTIAGVRPWTIYSPLVMSDAQTALGVRRQPDTSQTFEQFPRVTIAVGAIGSWKPENSQMMKNRALDPADREKLLARGVVAEFGATLITDTGDVIHDIDDRCIAISEQQWRAIPTVLAAAGGATKTRAIRAVLASGLLHGLVTDSATAERLLGG</sequence>
<gene>
    <name evidence="6" type="ORF">DBZ45_13905</name>
</gene>
<dbReference type="PANTHER" id="PTHR34294:SF1">
    <property type="entry name" value="TRANSCRIPTIONAL REGULATOR LSRR"/>
    <property type="match status" value="1"/>
</dbReference>
<dbReference type="EMBL" id="QLNP01000088">
    <property type="protein sequence ID" value="RAM36729.1"/>
    <property type="molecule type" value="Genomic_DNA"/>
</dbReference>
<dbReference type="Proteomes" id="UP000249166">
    <property type="component" value="Unassembled WGS sequence"/>
</dbReference>
<dbReference type="InterPro" id="IPR037171">
    <property type="entry name" value="NagB/RpiA_transferase-like"/>
</dbReference>
<comment type="caution">
    <text evidence="6">The sequence shown here is derived from an EMBL/GenBank/DDBJ whole genome shotgun (WGS) entry which is preliminary data.</text>
</comment>
<evidence type="ECO:0000259" key="5">
    <source>
        <dbReference type="Pfam" id="PF04198"/>
    </source>
</evidence>
<accession>A0A328HDT3</accession>
<dbReference type="InterPro" id="IPR051054">
    <property type="entry name" value="SorC_transcr_regulators"/>
</dbReference>
<organism evidence="6 7">
    <name type="scientific">Arthrobacter globiformis</name>
    <dbReference type="NCBI Taxonomy" id="1665"/>
    <lineage>
        <taxon>Bacteria</taxon>
        <taxon>Bacillati</taxon>
        <taxon>Actinomycetota</taxon>
        <taxon>Actinomycetes</taxon>
        <taxon>Micrococcales</taxon>
        <taxon>Micrococcaceae</taxon>
        <taxon>Arthrobacter</taxon>
    </lineage>
</organism>
<dbReference type="GO" id="GO:0030246">
    <property type="term" value="F:carbohydrate binding"/>
    <property type="evidence" value="ECO:0007669"/>
    <property type="project" value="InterPro"/>
</dbReference>
<reference evidence="6 7" key="1">
    <citation type="submission" date="2018-04" db="EMBL/GenBank/DDBJ databases">
        <title>Bacteria isolated from cave deposits of Manipur.</title>
        <authorList>
            <person name="Sahoo D."/>
            <person name="Sarangthem I."/>
            <person name="Nandeibam J."/>
        </authorList>
    </citation>
    <scope>NUCLEOTIDE SEQUENCE [LARGE SCALE GENOMIC DNA]</scope>
    <source>
        <strain evidence="7">mrc11</strain>
    </source>
</reference>
<dbReference type="InterPro" id="IPR036388">
    <property type="entry name" value="WH-like_DNA-bd_sf"/>
</dbReference>
<dbReference type="GO" id="GO:0003677">
    <property type="term" value="F:DNA binding"/>
    <property type="evidence" value="ECO:0007669"/>
    <property type="project" value="UniProtKB-KW"/>
</dbReference>
<dbReference type="SUPFAM" id="SSF100950">
    <property type="entry name" value="NagB/RpiA/CoA transferase-like"/>
    <property type="match status" value="1"/>
</dbReference>
<proteinExistence type="inferred from homology"/>
<evidence type="ECO:0000256" key="1">
    <source>
        <dbReference type="ARBA" id="ARBA00010466"/>
    </source>
</evidence>
<protein>
    <submittedName>
        <fullName evidence="6">DNA-binding transcriptional regulator</fullName>
    </submittedName>
</protein>
<dbReference type="RefSeq" id="WP_111904472.1">
    <property type="nucleotide sequence ID" value="NZ_QLNP01000088.1"/>
</dbReference>
<dbReference type="OrthoDB" id="186585at2"/>
<keyword evidence="2" id="KW-0805">Transcription regulation</keyword>
<dbReference type="Gene3D" id="1.10.10.10">
    <property type="entry name" value="Winged helix-like DNA-binding domain superfamily/Winged helix DNA-binding domain"/>
    <property type="match status" value="1"/>
</dbReference>
<evidence type="ECO:0000313" key="7">
    <source>
        <dbReference type="Proteomes" id="UP000249166"/>
    </source>
</evidence>
<dbReference type="Gene3D" id="3.40.50.1360">
    <property type="match status" value="1"/>
</dbReference>
<keyword evidence="3 6" id="KW-0238">DNA-binding</keyword>
<evidence type="ECO:0000256" key="4">
    <source>
        <dbReference type="ARBA" id="ARBA00023163"/>
    </source>
</evidence>
<evidence type="ECO:0000256" key="3">
    <source>
        <dbReference type="ARBA" id="ARBA00023125"/>
    </source>
</evidence>
<evidence type="ECO:0000313" key="6">
    <source>
        <dbReference type="EMBL" id="RAM36729.1"/>
    </source>
</evidence>
<comment type="similarity">
    <text evidence="1">Belongs to the SorC transcriptional regulatory family.</text>
</comment>
<name>A0A328HDT3_ARTGO</name>
<feature type="domain" description="Sugar-binding" evidence="5">
    <location>
        <begin position="76"/>
        <end position="321"/>
    </location>
</feature>
<dbReference type="Pfam" id="PF04198">
    <property type="entry name" value="Sugar-bind"/>
    <property type="match status" value="1"/>
</dbReference>
<dbReference type="AlphaFoldDB" id="A0A328HDT3"/>
<dbReference type="PANTHER" id="PTHR34294">
    <property type="entry name" value="TRANSCRIPTIONAL REGULATOR-RELATED"/>
    <property type="match status" value="1"/>
</dbReference>
<keyword evidence="4" id="KW-0804">Transcription</keyword>
<evidence type="ECO:0000256" key="2">
    <source>
        <dbReference type="ARBA" id="ARBA00023015"/>
    </source>
</evidence>